<dbReference type="NCBIfam" id="TIGR00614">
    <property type="entry name" value="recQ_fam"/>
    <property type="match status" value="1"/>
</dbReference>
<protein>
    <recommendedName>
        <fullName evidence="9">DNA 3'-5' helicase</fullName>
        <ecNumber evidence="9">5.6.2.4</ecNumber>
    </recommendedName>
</protein>
<dbReference type="PROSITE" id="PS51192">
    <property type="entry name" value="HELICASE_ATP_BIND_1"/>
    <property type="match status" value="1"/>
</dbReference>
<dbReference type="Pfam" id="PF00271">
    <property type="entry name" value="Helicase_C"/>
    <property type="match status" value="1"/>
</dbReference>
<evidence type="ECO:0000256" key="1">
    <source>
        <dbReference type="ARBA" id="ARBA00005446"/>
    </source>
</evidence>
<dbReference type="EC" id="5.6.2.4" evidence="9"/>
<evidence type="ECO:0000256" key="4">
    <source>
        <dbReference type="ARBA" id="ARBA00022806"/>
    </source>
</evidence>
<keyword evidence="7" id="KW-0413">Isomerase</keyword>
<dbReference type="SMART" id="SM00487">
    <property type="entry name" value="DEXDc"/>
    <property type="match status" value="1"/>
</dbReference>
<dbReference type="Gene3D" id="3.40.50.300">
    <property type="entry name" value="P-loop containing nucleotide triphosphate hydrolases"/>
    <property type="match status" value="2"/>
</dbReference>
<dbReference type="SMART" id="SM00490">
    <property type="entry name" value="HELICc"/>
    <property type="match status" value="1"/>
</dbReference>
<dbReference type="GO" id="GO:0005524">
    <property type="term" value="F:ATP binding"/>
    <property type="evidence" value="ECO:0007669"/>
    <property type="project" value="UniProtKB-KW"/>
</dbReference>
<dbReference type="Gene3D" id="1.10.10.10">
    <property type="entry name" value="Winged helix-like DNA-binding domain superfamily/Winged helix DNA-binding domain"/>
    <property type="match status" value="1"/>
</dbReference>
<evidence type="ECO:0000256" key="6">
    <source>
        <dbReference type="ARBA" id="ARBA00023125"/>
    </source>
</evidence>
<feature type="region of interest" description="Disordered" evidence="10">
    <location>
        <begin position="486"/>
        <end position="507"/>
    </location>
</feature>
<dbReference type="InterPro" id="IPR027417">
    <property type="entry name" value="P-loop_NTPase"/>
</dbReference>
<dbReference type="PROSITE" id="PS51194">
    <property type="entry name" value="HELICASE_CTER"/>
    <property type="match status" value="1"/>
</dbReference>
<evidence type="ECO:0000256" key="5">
    <source>
        <dbReference type="ARBA" id="ARBA00022840"/>
    </source>
</evidence>
<dbReference type="GO" id="GO:0043138">
    <property type="term" value="F:3'-5' DNA helicase activity"/>
    <property type="evidence" value="ECO:0007669"/>
    <property type="project" value="UniProtKB-EC"/>
</dbReference>
<dbReference type="GO" id="GO:0003677">
    <property type="term" value="F:DNA binding"/>
    <property type="evidence" value="ECO:0007669"/>
    <property type="project" value="UniProtKB-KW"/>
</dbReference>
<evidence type="ECO:0000256" key="10">
    <source>
        <dbReference type="SAM" id="MobiDB-lite"/>
    </source>
</evidence>
<evidence type="ECO:0000256" key="9">
    <source>
        <dbReference type="ARBA" id="ARBA00034808"/>
    </source>
</evidence>
<keyword evidence="6" id="KW-0238">DNA-binding</keyword>
<dbReference type="GO" id="GO:0016787">
    <property type="term" value="F:hydrolase activity"/>
    <property type="evidence" value="ECO:0007669"/>
    <property type="project" value="UniProtKB-KW"/>
</dbReference>
<feature type="domain" description="Helicase ATP-binding" evidence="11">
    <location>
        <begin position="61"/>
        <end position="229"/>
    </location>
</feature>
<evidence type="ECO:0000256" key="8">
    <source>
        <dbReference type="ARBA" id="ARBA00034617"/>
    </source>
</evidence>
<dbReference type="InterPro" id="IPR014001">
    <property type="entry name" value="Helicase_ATP-bd"/>
</dbReference>
<dbReference type="InterPro" id="IPR036388">
    <property type="entry name" value="WH-like_DNA-bd_sf"/>
</dbReference>
<evidence type="ECO:0000259" key="12">
    <source>
        <dbReference type="PROSITE" id="PS51194"/>
    </source>
</evidence>
<reference evidence="13" key="1">
    <citation type="submission" date="2019-08" db="EMBL/GenBank/DDBJ databases">
        <authorList>
            <person name="Kucharzyk K."/>
            <person name="Murdoch R.W."/>
            <person name="Higgins S."/>
            <person name="Loffler F."/>
        </authorList>
    </citation>
    <scope>NUCLEOTIDE SEQUENCE</scope>
</reference>
<dbReference type="PANTHER" id="PTHR13710:SF105">
    <property type="entry name" value="ATP-DEPENDENT DNA HELICASE Q1"/>
    <property type="match status" value="1"/>
</dbReference>
<feature type="domain" description="Helicase C-terminal" evidence="12">
    <location>
        <begin position="254"/>
        <end position="407"/>
    </location>
</feature>
<dbReference type="SUPFAM" id="SSF52540">
    <property type="entry name" value="P-loop containing nucleoside triphosphate hydrolases"/>
    <property type="match status" value="1"/>
</dbReference>
<proteinExistence type="inferred from homology"/>
<evidence type="ECO:0000256" key="7">
    <source>
        <dbReference type="ARBA" id="ARBA00023235"/>
    </source>
</evidence>
<keyword evidence="5" id="KW-0067">ATP-binding</keyword>
<comment type="similarity">
    <text evidence="1">Belongs to the helicase family. RecQ subfamily.</text>
</comment>
<keyword evidence="3 13" id="KW-0378">Hydrolase</keyword>
<dbReference type="GO" id="GO:0005737">
    <property type="term" value="C:cytoplasm"/>
    <property type="evidence" value="ECO:0007669"/>
    <property type="project" value="TreeGrafter"/>
</dbReference>
<keyword evidence="2" id="KW-0547">Nucleotide-binding</keyword>
<organism evidence="13">
    <name type="scientific">bioreactor metagenome</name>
    <dbReference type="NCBI Taxonomy" id="1076179"/>
    <lineage>
        <taxon>unclassified sequences</taxon>
        <taxon>metagenomes</taxon>
        <taxon>ecological metagenomes</taxon>
    </lineage>
</organism>
<evidence type="ECO:0000256" key="3">
    <source>
        <dbReference type="ARBA" id="ARBA00022801"/>
    </source>
</evidence>
<comment type="catalytic activity">
    <reaction evidence="8">
        <text>Couples ATP hydrolysis with the unwinding of duplex DNA by translocating in the 3'-5' direction.</text>
        <dbReference type="EC" id="5.6.2.4"/>
    </reaction>
</comment>
<dbReference type="GO" id="GO:0005694">
    <property type="term" value="C:chromosome"/>
    <property type="evidence" value="ECO:0007669"/>
    <property type="project" value="TreeGrafter"/>
</dbReference>
<keyword evidence="4 13" id="KW-0347">Helicase</keyword>
<dbReference type="GO" id="GO:0009378">
    <property type="term" value="F:four-way junction helicase activity"/>
    <property type="evidence" value="ECO:0007669"/>
    <property type="project" value="TreeGrafter"/>
</dbReference>
<accession>A0A644SWR0</accession>
<evidence type="ECO:0000313" key="13">
    <source>
        <dbReference type="EMBL" id="MPL59053.1"/>
    </source>
</evidence>
<comment type="caution">
    <text evidence="13">The sequence shown here is derived from an EMBL/GenBank/DDBJ whole genome shotgun (WGS) entry which is preliminary data.</text>
</comment>
<evidence type="ECO:0000256" key="2">
    <source>
        <dbReference type="ARBA" id="ARBA00022741"/>
    </source>
</evidence>
<feature type="compositionally biased region" description="Low complexity" evidence="10">
    <location>
        <begin position="486"/>
        <end position="500"/>
    </location>
</feature>
<dbReference type="EMBL" id="VSSQ01000008">
    <property type="protein sequence ID" value="MPL59053.1"/>
    <property type="molecule type" value="Genomic_DNA"/>
</dbReference>
<dbReference type="InterPro" id="IPR004589">
    <property type="entry name" value="DNA_helicase_ATP-dep_RecQ"/>
</dbReference>
<sequence length="558" mass="60919">MDKTRAKLRQFAISEPRPACMDETPAATAMEDPIAVLAKERFGIEYLFPLQRMAIAGVLDGAESEEPVRQMVFFPTGFGKSLCFQLPALLAPGPSLVVYPLLALMNDQRRSLEKRGIPCAVFRGGMENAERERGIRALREGSIKIAITNPECLCSPGLARLVDTLEVFHLAIDEAHCVSEWGESFRPAYLKLGECIRRIKPRVVSAFTATASPQVGEAIARYLFGDSGCSLITADMDKPNIRYSIEPSVSPRHSLIKLVNVLPRPLIVFDRSRPGVRLLCEFLRARGIQEVKFYHAGLSREEKEAVEDWFMKSENGILVSTCAYGMGVDKKDIRSVLHYSAPPSVEAYIQESGRAGRDGRIAQAVLIKDVWREEFRPKSSTAPQGQARAVQDTLAACRIDASSRAVQARQARKKAFLEYGKTMACRRASLLSLMGGELASPCSGCDVCDGSAVAEAEGLAELRRFFAANRFRFGKAQSLRLLSEPAPGSAAMAGPGASRRSPGEPPACPGAGLLSAWEKEEVEALLAGALAKGILQQGSWLHGRKRLGLARSGRRFHS</sequence>
<dbReference type="AlphaFoldDB" id="A0A644SWR0"/>
<dbReference type="GO" id="GO:0000724">
    <property type="term" value="P:double-strand break repair via homologous recombination"/>
    <property type="evidence" value="ECO:0007669"/>
    <property type="project" value="TreeGrafter"/>
</dbReference>
<gene>
    <name evidence="13" type="primary">deaD_1</name>
    <name evidence="13" type="ORF">SDC9_04601</name>
</gene>
<evidence type="ECO:0000259" key="11">
    <source>
        <dbReference type="PROSITE" id="PS51192"/>
    </source>
</evidence>
<dbReference type="Pfam" id="PF00270">
    <property type="entry name" value="DEAD"/>
    <property type="match status" value="1"/>
</dbReference>
<dbReference type="PANTHER" id="PTHR13710">
    <property type="entry name" value="DNA HELICASE RECQ FAMILY MEMBER"/>
    <property type="match status" value="1"/>
</dbReference>
<dbReference type="InterPro" id="IPR001650">
    <property type="entry name" value="Helicase_C-like"/>
</dbReference>
<name>A0A644SWR0_9ZZZZ</name>
<dbReference type="CDD" id="cd17920">
    <property type="entry name" value="DEXHc_RecQ"/>
    <property type="match status" value="1"/>
</dbReference>
<dbReference type="InterPro" id="IPR011545">
    <property type="entry name" value="DEAD/DEAH_box_helicase_dom"/>
</dbReference>